<protein>
    <submittedName>
        <fullName evidence="2">Uncharacterized protein</fullName>
    </submittedName>
</protein>
<accession>A0A3B1BJF0</accession>
<proteinExistence type="predicted"/>
<gene>
    <name evidence="2" type="ORF">MNBD_NITROSPINAE01-841</name>
</gene>
<evidence type="ECO:0000256" key="1">
    <source>
        <dbReference type="SAM" id="MobiDB-lite"/>
    </source>
</evidence>
<reference evidence="2" key="1">
    <citation type="submission" date="2018-06" db="EMBL/GenBank/DDBJ databases">
        <authorList>
            <person name="Zhirakovskaya E."/>
        </authorList>
    </citation>
    <scope>NUCLEOTIDE SEQUENCE</scope>
</reference>
<dbReference type="EMBL" id="UOGC01000022">
    <property type="protein sequence ID" value="VAX16242.1"/>
    <property type="molecule type" value="Genomic_DNA"/>
</dbReference>
<name>A0A3B1BJF0_9ZZZZ</name>
<feature type="compositionally biased region" description="Basic and acidic residues" evidence="1">
    <location>
        <begin position="120"/>
        <end position="147"/>
    </location>
</feature>
<dbReference type="AlphaFoldDB" id="A0A3B1BJF0"/>
<evidence type="ECO:0000313" key="2">
    <source>
        <dbReference type="EMBL" id="VAX16242.1"/>
    </source>
</evidence>
<sequence length="147" mass="16716">MKKVSKSIAVLVALVGMLGANVASARTLDSITTSFDRAFSDHVNEGYNFKNVFASYDRLLKDTTRKVDYNTIVIASFERDMRLDNYGLFAKKSGRNSYELAVLGWEGAVDNTMIAKIRHKDNDNHDESRENEENRDDEKNDEERAEV</sequence>
<feature type="region of interest" description="Disordered" evidence="1">
    <location>
        <begin position="118"/>
        <end position="147"/>
    </location>
</feature>
<organism evidence="2">
    <name type="scientific">hydrothermal vent metagenome</name>
    <dbReference type="NCBI Taxonomy" id="652676"/>
    <lineage>
        <taxon>unclassified sequences</taxon>
        <taxon>metagenomes</taxon>
        <taxon>ecological metagenomes</taxon>
    </lineage>
</organism>